<dbReference type="PANTHER" id="PTHR33121">
    <property type="entry name" value="CYCLIC DI-GMP PHOSPHODIESTERASE PDEF"/>
    <property type="match status" value="1"/>
</dbReference>
<protein>
    <submittedName>
        <fullName evidence="2">EAL domain-containing protein (Putative c-di-GMP-specific phosphodiesterase class I)</fullName>
    </submittedName>
</protein>
<keyword evidence="3" id="KW-1185">Reference proteome</keyword>
<dbReference type="Gene3D" id="3.20.20.450">
    <property type="entry name" value="EAL domain"/>
    <property type="match status" value="1"/>
</dbReference>
<dbReference type="PANTHER" id="PTHR33121:SF71">
    <property type="entry name" value="OXYGEN SENSOR PROTEIN DOSP"/>
    <property type="match status" value="1"/>
</dbReference>
<proteinExistence type="predicted"/>
<dbReference type="EMBL" id="JAGGLM010000002">
    <property type="protein sequence ID" value="MBP2032002.1"/>
    <property type="molecule type" value="Genomic_DNA"/>
</dbReference>
<name>A0ABS4KPP2_9CLOT</name>
<dbReference type="CDD" id="cd01948">
    <property type="entry name" value="EAL"/>
    <property type="match status" value="1"/>
</dbReference>
<dbReference type="InterPro" id="IPR035919">
    <property type="entry name" value="EAL_sf"/>
</dbReference>
<sequence>MYRKNKYNLKKIETDRIYKRVFSMDNVGVWEWNINKDQMFISGVNIALDDFGTGYSSLNYLITLPVNTLKIDKSFIDNIKSDKNKAVINSIVHLSKSLKYKIITEGVETKEQMDLLTGLGCNIIQGYYFSKPLPENEIENLLKSQGEILKIS</sequence>
<evidence type="ECO:0000313" key="3">
    <source>
        <dbReference type="Proteomes" id="UP001519307"/>
    </source>
</evidence>
<dbReference type="Proteomes" id="UP001519307">
    <property type="component" value="Unassembled WGS sequence"/>
</dbReference>
<feature type="domain" description="EAL" evidence="1">
    <location>
        <begin position="1"/>
        <end position="146"/>
    </location>
</feature>
<accession>A0ABS4KPP2</accession>
<dbReference type="PROSITE" id="PS50883">
    <property type="entry name" value="EAL"/>
    <property type="match status" value="1"/>
</dbReference>
<dbReference type="SMART" id="SM00052">
    <property type="entry name" value="EAL"/>
    <property type="match status" value="1"/>
</dbReference>
<dbReference type="InterPro" id="IPR001633">
    <property type="entry name" value="EAL_dom"/>
</dbReference>
<organism evidence="2 3">
    <name type="scientific">Clostridium algifaecis</name>
    <dbReference type="NCBI Taxonomy" id="1472040"/>
    <lineage>
        <taxon>Bacteria</taxon>
        <taxon>Bacillati</taxon>
        <taxon>Bacillota</taxon>
        <taxon>Clostridia</taxon>
        <taxon>Eubacteriales</taxon>
        <taxon>Clostridiaceae</taxon>
        <taxon>Clostridium</taxon>
    </lineage>
</organism>
<reference evidence="2 3" key="1">
    <citation type="submission" date="2021-03" db="EMBL/GenBank/DDBJ databases">
        <title>Genomic Encyclopedia of Type Strains, Phase IV (KMG-IV): sequencing the most valuable type-strain genomes for metagenomic binning, comparative biology and taxonomic classification.</title>
        <authorList>
            <person name="Goeker M."/>
        </authorList>
    </citation>
    <scope>NUCLEOTIDE SEQUENCE [LARGE SCALE GENOMIC DNA]</scope>
    <source>
        <strain evidence="2 3">DSM 28783</strain>
    </source>
</reference>
<evidence type="ECO:0000259" key="1">
    <source>
        <dbReference type="PROSITE" id="PS50883"/>
    </source>
</evidence>
<comment type="caution">
    <text evidence="2">The sequence shown here is derived from an EMBL/GenBank/DDBJ whole genome shotgun (WGS) entry which is preliminary data.</text>
</comment>
<evidence type="ECO:0000313" key="2">
    <source>
        <dbReference type="EMBL" id="MBP2032002.1"/>
    </source>
</evidence>
<dbReference type="InterPro" id="IPR050706">
    <property type="entry name" value="Cyclic-di-GMP_PDE-like"/>
</dbReference>
<gene>
    <name evidence="2" type="ORF">J2Z42_000667</name>
</gene>
<dbReference type="Pfam" id="PF00563">
    <property type="entry name" value="EAL"/>
    <property type="match status" value="1"/>
</dbReference>
<dbReference type="SUPFAM" id="SSF141868">
    <property type="entry name" value="EAL domain-like"/>
    <property type="match status" value="1"/>
</dbReference>